<evidence type="ECO:0000313" key="3">
    <source>
        <dbReference type="Proteomes" id="UP000092971"/>
    </source>
</evidence>
<feature type="transmembrane region" description="Helical" evidence="1">
    <location>
        <begin position="180"/>
        <end position="205"/>
    </location>
</feature>
<feature type="transmembrane region" description="Helical" evidence="1">
    <location>
        <begin position="149"/>
        <end position="174"/>
    </location>
</feature>
<keyword evidence="1" id="KW-1133">Transmembrane helix</keyword>
<feature type="transmembrane region" description="Helical" evidence="1">
    <location>
        <begin position="258"/>
        <end position="279"/>
    </location>
</feature>
<accession>A0A1B1YBN6</accession>
<evidence type="ECO:0000313" key="2">
    <source>
        <dbReference type="EMBL" id="ANW98181.1"/>
    </source>
</evidence>
<feature type="transmembrane region" description="Helical" evidence="1">
    <location>
        <begin position="26"/>
        <end position="46"/>
    </location>
</feature>
<sequence>MVQNKVQPFFIYFKKMMKFYDLKARGVPQVLFVLLLAVSFGLVLLVRPLVLDYTIYVQQVYNAYMDILSSENAEDPSLLLKKIMELQNSETFSQLMSSSVKIIGFSLLQQILLKLLSYFYLGAYLCDLEYERPSMSCYLRKFLKALPRFIGFNLFFYLGLVIVFIAVTFLFALITALVPVLYFAVNLVIFLIPVVWFIIQVIFIFKDITFLDTGVSIWRNFRLSAGLSSGNRFTIAKNIIFIVCLNLVIQMFSFESQLVTLFIVSFLEVIILLIKQRLIALMYLSRTRRTGENTPAEVSN</sequence>
<dbReference type="EMBL" id="CP014672">
    <property type="protein sequence ID" value="ANW98181.1"/>
    <property type="molecule type" value="Genomic_DNA"/>
</dbReference>
<dbReference type="RefSeq" id="WP_015358468.1">
    <property type="nucleotide sequence ID" value="NZ_CP014672.1"/>
</dbReference>
<gene>
    <name evidence="2" type="ORF">CSTERTH_03565</name>
</gene>
<name>A0A1B1YBN6_THEST</name>
<feature type="transmembrane region" description="Helical" evidence="1">
    <location>
        <begin position="235"/>
        <end position="252"/>
    </location>
</feature>
<protein>
    <recommendedName>
        <fullName evidence="4">Beta-carotene 15,15'-monooxygenase</fullName>
    </recommendedName>
</protein>
<organism evidence="2 3">
    <name type="scientific">Thermoclostridium stercorarium subsp. thermolacticum DSM 2910</name>
    <dbReference type="NCBI Taxonomy" id="1121336"/>
    <lineage>
        <taxon>Bacteria</taxon>
        <taxon>Bacillati</taxon>
        <taxon>Bacillota</taxon>
        <taxon>Clostridia</taxon>
        <taxon>Eubacteriales</taxon>
        <taxon>Oscillospiraceae</taxon>
        <taxon>Thermoclostridium</taxon>
    </lineage>
</organism>
<reference evidence="2 3" key="1">
    <citation type="submission" date="2016-02" db="EMBL/GenBank/DDBJ databases">
        <title>Comparison of Clostridium stercorarium subspecies using comparative genomics and transcriptomics.</title>
        <authorList>
            <person name="Schellenberg J."/>
            <person name="Thallinger G."/>
            <person name="Levin D.B."/>
            <person name="Zhang X."/>
            <person name="Alvare G."/>
            <person name="Fristensky B."/>
            <person name="Sparling R."/>
        </authorList>
    </citation>
    <scope>NUCLEOTIDE SEQUENCE [LARGE SCALE GENOMIC DNA]</scope>
    <source>
        <strain evidence="2 3">DSM 2910</strain>
    </source>
</reference>
<dbReference type="AlphaFoldDB" id="A0A1B1YBN6"/>
<keyword evidence="1" id="KW-0472">Membrane</keyword>
<dbReference type="Proteomes" id="UP000092971">
    <property type="component" value="Chromosome"/>
</dbReference>
<evidence type="ECO:0000256" key="1">
    <source>
        <dbReference type="SAM" id="Phobius"/>
    </source>
</evidence>
<evidence type="ECO:0008006" key="4">
    <source>
        <dbReference type="Google" id="ProtNLM"/>
    </source>
</evidence>
<keyword evidence="1" id="KW-0812">Transmembrane</keyword>
<proteinExistence type="predicted"/>